<dbReference type="RefSeq" id="WP_169342786.1">
    <property type="nucleotide sequence ID" value="NZ_JABBJJ010000004.1"/>
</dbReference>
<accession>A0A848L9H7</accession>
<gene>
    <name evidence="2" type="ORF">HG543_01325</name>
</gene>
<dbReference type="InterPro" id="IPR037401">
    <property type="entry name" value="SnoaL-like"/>
</dbReference>
<dbReference type="EMBL" id="JABBJJ010000004">
    <property type="protein sequence ID" value="NMO13505.1"/>
    <property type="molecule type" value="Genomic_DNA"/>
</dbReference>
<evidence type="ECO:0000313" key="2">
    <source>
        <dbReference type="EMBL" id="NMO13505.1"/>
    </source>
</evidence>
<evidence type="ECO:0000313" key="3">
    <source>
        <dbReference type="Proteomes" id="UP000518300"/>
    </source>
</evidence>
<sequence>MSTANTATQQIRKQAQQTFSNHLEYLSSGRISEWVDLFAEDGVLEFPYGPEGFPKKVTGKGELYAYMKNFPRHFQVRFTGLRFHETTDPSLVVAEFSSEGKALETGRPYNQTYISLVETRDGKITRYVDFWNPLVAMKAMGAENISAAYLG</sequence>
<proteinExistence type="predicted"/>
<keyword evidence="3" id="KW-1185">Reference proteome</keyword>
<comment type="caution">
    <text evidence="2">The sequence shown here is derived from an EMBL/GenBank/DDBJ whole genome shotgun (WGS) entry which is preliminary data.</text>
</comment>
<dbReference type="SUPFAM" id="SSF54427">
    <property type="entry name" value="NTF2-like"/>
    <property type="match status" value="1"/>
</dbReference>
<organism evidence="2 3">
    <name type="scientific">Pyxidicoccus fallax</name>
    <dbReference type="NCBI Taxonomy" id="394095"/>
    <lineage>
        <taxon>Bacteria</taxon>
        <taxon>Pseudomonadati</taxon>
        <taxon>Myxococcota</taxon>
        <taxon>Myxococcia</taxon>
        <taxon>Myxococcales</taxon>
        <taxon>Cystobacterineae</taxon>
        <taxon>Myxococcaceae</taxon>
        <taxon>Pyxidicoccus</taxon>
    </lineage>
</organism>
<dbReference type="Pfam" id="PF12680">
    <property type="entry name" value="SnoaL_2"/>
    <property type="match status" value="1"/>
</dbReference>
<dbReference type="CDD" id="cd00531">
    <property type="entry name" value="NTF2_like"/>
    <property type="match status" value="1"/>
</dbReference>
<reference evidence="2 3" key="1">
    <citation type="submission" date="2020-04" db="EMBL/GenBank/DDBJ databases">
        <title>Draft genome of Pyxidicoccus fallax type strain.</title>
        <authorList>
            <person name="Whitworth D.E."/>
        </authorList>
    </citation>
    <scope>NUCLEOTIDE SEQUENCE [LARGE SCALE GENOMIC DNA]</scope>
    <source>
        <strain evidence="2 3">DSM 14698</strain>
    </source>
</reference>
<dbReference type="Proteomes" id="UP000518300">
    <property type="component" value="Unassembled WGS sequence"/>
</dbReference>
<evidence type="ECO:0000259" key="1">
    <source>
        <dbReference type="Pfam" id="PF12680"/>
    </source>
</evidence>
<name>A0A848L9H7_9BACT</name>
<protein>
    <submittedName>
        <fullName evidence="2">Nuclear transport factor 2 family protein</fullName>
    </submittedName>
</protein>
<dbReference type="Gene3D" id="3.10.450.50">
    <property type="match status" value="1"/>
</dbReference>
<dbReference type="InterPro" id="IPR032710">
    <property type="entry name" value="NTF2-like_dom_sf"/>
</dbReference>
<dbReference type="AlphaFoldDB" id="A0A848L9H7"/>
<feature type="domain" description="SnoaL-like" evidence="1">
    <location>
        <begin position="22"/>
        <end position="127"/>
    </location>
</feature>